<dbReference type="EMBL" id="CM042013">
    <property type="protein sequence ID" value="KAI3739225.1"/>
    <property type="molecule type" value="Genomic_DNA"/>
</dbReference>
<name>A0ACB9CYA0_CICIN</name>
<reference evidence="1 2" key="2">
    <citation type="journal article" date="2022" name="Mol. Ecol. Resour.">
        <title>The genomes of chicory, endive, great burdock and yacon provide insights into Asteraceae paleo-polyploidization history and plant inulin production.</title>
        <authorList>
            <person name="Fan W."/>
            <person name="Wang S."/>
            <person name="Wang H."/>
            <person name="Wang A."/>
            <person name="Jiang F."/>
            <person name="Liu H."/>
            <person name="Zhao H."/>
            <person name="Xu D."/>
            <person name="Zhang Y."/>
        </authorList>
    </citation>
    <scope>NUCLEOTIDE SEQUENCE [LARGE SCALE GENOMIC DNA]</scope>
    <source>
        <strain evidence="2">cv. Punajuju</strain>
        <tissue evidence="1">Leaves</tissue>
    </source>
</reference>
<accession>A0ACB9CYA0</accession>
<reference evidence="2" key="1">
    <citation type="journal article" date="2022" name="Mol. Ecol. Resour.">
        <title>The genomes of chicory, endive, great burdock and yacon provide insights into Asteraceae palaeo-polyploidization history and plant inulin production.</title>
        <authorList>
            <person name="Fan W."/>
            <person name="Wang S."/>
            <person name="Wang H."/>
            <person name="Wang A."/>
            <person name="Jiang F."/>
            <person name="Liu H."/>
            <person name="Zhao H."/>
            <person name="Xu D."/>
            <person name="Zhang Y."/>
        </authorList>
    </citation>
    <scope>NUCLEOTIDE SEQUENCE [LARGE SCALE GENOMIC DNA]</scope>
    <source>
        <strain evidence="2">cv. Punajuju</strain>
    </source>
</reference>
<proteinExistence type="predicted"/>
<sequence length="79" mass="9391">MYQILLLDKEFHNKFQASLIEEINLELENIELIKYAATDQPERCIVYRSVDDLRKCFYMMNQKHSWSNDFINGFIAAAV</sequence>
<keyword evidence="2" id="KW-1185">Reference proteome</keyword>
<dbReference type="Proteomes" id="UP001055811">
    <property type="component" value="Linkage Group LG05"/>
</dbReference>
<comment type="caution">
    <text evidence="1">The sequence shown here is derived from an EMBL/GenBank/DDBJ whole genome shotgun (WGS) entry which is preliminary data.</text>
</comment>
<evidence type="ECO:0000313" key="2">
    <source>
        <dbReference type="Proteomes" id="UP001055811"/>
    </source>
</evidence>
<gene>
    <name evidence="1" type="ORF">L2E82_29624</name>
</gene>
<organism evidence="1 2">
    <name type="scientific">Cichorium intybus</name>
    <name type="common">Chicory</name>
    <dbReference type="NCBI Taxonomy" id="13427"/>
    <lineage>
        <taxon>Eukaryota</taxon>
        <taxon>Viridiplantae</taxon>
        <taxon>Streptophyta</taxon>
        <taxon>Embryophyta</taxon>
        <taxon>Tracheophyta</taxon>
        <taxon>Spermatophyta</taxon>
        <taxon>Magnoliopsida</taxon>
        <taxon>eudicotyledons</taxon>
        <taxon>Gunneridae</taxon>
        <taxon>Pentapetalae</taxon>
        <taxon>asterids</taxon>
        <taxon>campanulids</taxon>
        <taxon>Asterales</taxon>
        <taxon>Asteraceae</taxon>
        <taxon>Cichorioideae</taxon>
        <taxon>Cichorieae</taxon>
        <taxon>Cichoriinae</taxon>
        <taxon>Cichorium</taxon>
    </lineage>
</organism>
<evidence type="ECO:0000313" key="1">
    <source>
        <dbReference type="EMBL" id="KAI3739225.1"/>
    </source>
</evidence>
<protein>
    <submittedName>
        <fullName evidence="1">Uncharacterized protein</fullName>
    </submittedName>
</protein>